<proteinExistence type="predicted"/>
<name>A0A9J5YKP8_SOLCO</name>
<organism evidence="1 2">
    <name type="scientific">Solanum commersonii</name>
    <name type="common">Commerson's wild potato</name>
    <name type="synonym">Commerson's nightshade</name>
    <dbReference type="NCBI Taxonomy" id="4109"/>
    <lineage>
        <taxon>Eukaryota</taxon>
        <taxon>Viridiplantae</taxon>
        <taxon>Streptophyta</taxon>
        <taxon>Embryophyta</taxon>
        <taxon>Tracheophyta</taxon>
        <taxon>Spermatophyta</taxon>
        <taxon>Magnoliopsida</taxon>
        <taxon>eudicotyledons</taxon>
        <taxon>Gunneridae</taxon>
        <taxon>Pentapetalae</taxon>
        <taxon>asterids</taxon>
        <taxon>lamiids</taxon>
        <taxon>Solanales</taxon>
        <taxon>Solanaceae</taxon>
        <taxon>Solanoideae</taxon>
        <taxon>Solaneae</taxon>
        <taxon>Solanum</taxon>
    </lineage>
</organism>
<keyword evidence="2" id="KW-1185">Reference proteome</keyword>
<comment type="caution">
    <text evidence="1">The sequence shown here is derived from an EMBL/GenBank/DDBJ whole genome shotgun (WGS) entry which is preliminary data.</text>
</comment>
<evidence type="ECO:0000313" key="1">
    <source>
        <dbReference type="EMBL" id="KAG5600327.1"/>
    </source>
</evidence>
<evidence type="ECO:0000313" key="2">
    <source>
        <dbReference type="Proteomes" id="UP000824120"/>
    </source>
</evidence>
<reference evidence="1 2" key="1">
    <citation type="submission" date="2020-09" db="EMBL/GenBank/DDBJ databases">
        <title>De no assembly of potato wild relative species, Solanum commersonii.</title>
        <authorList>
            <person name="Cho K."/>
        </authorList>
    </citation>
    <scope>NUCLEOTIDE SEQUENCE [LARGE SCALE GENOMIC DNA]</scope>
    <source>
        <strain evidence="1">LZ3.2</strain>
        <tissue evidence="1">Leaf</tissue>
    </source>
</reference>
<accession>A0A9J5YKP8</accession>
<dbReference type="Proteomes" id="UP000824120">
    <property type="component" value="Chromosome 6"/>
</dbReference>
<protein>
    <submittedName>
        <fullName evidence="1">Uncharacterized protein</fullName>
    </submittedName>
</protein>
<dbReference type="AlphaFoldDB" id="A0A9J5YKP8"/>
<sequence length="134" mass="15559">MLMLYYFCYHTHEMTHDLMTVLGVLRIHLSPGHISTGVLNPTIHLQHMLLAYYYVALWHTILSYTEKEHVSLSRTNERNNKKSKSFFTSEGVQLFNQRYVPAIFPSDIIFSLLKLIIQLDSGQSGLWNTSEVAR</sequence>
<dbReference type="EMBL" id="JACXVP010000006">
    <property type="protein sequence ID" value="KAG5600327.1"/>
    <property type="molecule type" value="Genomic_DNA"/>
</dbReference>
<gene>
    <name evidence="1" type="ORF">H5410_031697</name>
</gene>